<name>A0A8W8P045_MAGGI</name>
<dbReference type="InterPro" id="IPR008266">
    <property type="entry name" value="Tyr_kinase_AS"/>
</dbReference>
<dbReference type="Proteomes" id="UP000005408">
    <property type="component" value="Unassembled WGS sequence"/>
</dbReference>
<organism evidence="15 16">
    <name type="scientific">Magallana gigas</name>
    <name type="common">Pacific oyster</name>
    <name type="synonym">Crassostrea gigas</name>
    <dbReference type="NCBI Taxonomy" id="29159"/>
    <lineage>
        <taxon>Eukaryota</taxon>
        <taxon>Metazoa</taxon>
        <taxon>Spiralia</taxon>
        <taxon>Lophotrochozoa</taxon>
        <taxon>Mollusca</taxon>
        <taxon>Bivalvia</taxon>
        <taxon>Autobranchia</taxon>
        <taxon>Pteriomorphia</taxon>
        <taxon>Ostreida</taxon>
        <taxon>Ostreoidea</taxon>
        <taxon>Ostreidae</taxon>
        <taxon>Magallana</taxon>
    </lineage>
</organism>
<dbReference type="InterPro" id="IPR020635">
    <property type="entry name" value="Tyr_kinase_cat_dom"/>
</dbReference>
<evidence type="ECO:0000256" key="1">
    <source>
        <dbReference type="ARBA" id="ARBA00004308"/>
    </source>
</evidence>
<dbReference type="PRINTS" id="PR00109">
    <property type="entry name" value="TYRKINASE"/>
</dbReference>
<feature type="domain" description="Protein kinase" evidence="13">
    <location>
        <begin position="357"/>
        <end position="621"/>
    </location>
</feature>
<evidence type="ECO:0000256" key="8">
    <source>
        <dbReference type="ARBA" id="ARBA00051245"/>
    </source>
</evidence>
<feature type="domain" description="B box-type" evidence="14">
    <location>
        <begin position="9"/>
        <end position="53"/>
    </location>
</feature>
<dbReference type="Pfam" id="PF07714">
    <property type="entry name" value="PK_Tyr_Ser-Thr"/>
    <property type="match status" value="1"/>
</dbReference>
<dbReference type="OrthoDB" id="535945at2759"/>
<evidence type="ECO:0000256" key="7">
    <source>
        <dbReference type="ARBA" id="ARBA00023137"/>
    </source>
</evidence>
<dbReference type="InterPro" id="IPR000980">
    <property type="entry name" value="SH2"/>
</dbReference>
<evidence type="ECO:0000259" key="14">
    <source>
        <dbReference type="PROSITE" id="PS50119"/>
    </source>
</evidence>
<dbReference type="Gene3D" id="1.10.510.10">
    <property type="entry name" value="Transferase(Phosphotransferase) domain 1"/>
    <property type="match status" value="1"/>
</dbReference>
<keyword evidence="9" id="KW-0479">Metal-binding</keyword>
<evidence type="ECO:0000256" key="9">
    <source>
        <dbReference type="PROSITE-ProRule" id="PRU00024"/>
    </source>
</evidence>
<evidence type="ECO:0000256" key="5">
    <source>
        <dbReference type="ARBA" id="ARBA00022840"/>
    </source>
</evidence>
<dbReference type="EC" id="2.7.10.2" evidence="11"/>
<dbReference type="FunFam" id="1.10.510.10:FF:001512">
    <property type="entry name" value="Receptor tyrosine-protein kinase erbB-2"/>
    <property type="match status" value="1"/>
</dbReference>
<sequence length="625" mass="71239">MALTVTFAQDVVRCSLCDNSADYQCKLCQVKLCCDCTSKHLSDKSVKHEVAEFTSQRNLDKMVSECASHDKYVCEIYCKDCSISICTKCVTGDHRRHNFISLEDFLEERKVEVLNEIQEIESTVLSEFKKQKSGTGEQEYENTIEAIFAHEDEVCNAVREAGSKLREQLTQIRKDNLEIANKNALEEKEIVNIIEETRALLTKNDPKDILEFKGVKCQVNSSSVLVNKRLPVFQIKHLEEGEIQSMFGALVNNEDENEVIGGENLKKQAWFHGYIPREEAEQLMKRNGDFLVRETMNTTDQDRYVISSFRNGPVHFKVFPGTIVTRVGRRATLIDLVNHLVTSGEPLSNSNPSILKFPVDRNQYQLDFDQIKLGPKIDNMQRGHGLYNGTFANKAVLVGSDEEKETRLFKNVNLLRLFDHPNIVRLEGYSALWKPVLLLMENMSGGPLLTYLRGNGISLTNRKRTEMCRDVARGMAYLHKDKFIHRDVAARNCLVSDGGVVKIYDFWMTEKGEAYQIQDKIGRQIPIKWTAPEALLSGSYTLSSDVWSFGILMWETFSSGLLPYPGLSNKETTEQVPKGYRMKSPDDTPKSCYSLMLKCWEENPTKRGNFGEIVKKLQTIVQKTK</sequence>
<evidence type="ECO:0000256" key="2">
    <source>
        <dbReference type="ARBA" id="ARBA00022679"/>
    </source>
</evidence>
<evidence type="ECO:0000256" key="4">
    <source>
        <dbReference type="ARBA" id="ARBA00022777"/>
    </source>
</evidence>
<dbReference type="SUPFAM" id="SSF56112">
    <property type="entry name" value="Protein kinase-like (PK-like)"/>
    <property type="match status" value="1"/>
</dbReference>
<dbReference type="PROSITE" id="PS50119">
    <property type="entry name" value="ZF_BBOX"/>
    <property type="match status" value="2"/>
</dbReference>
<dbReference type="GO" id="GO:0005524">
    <property type="term" value="F:ATP binding"/>
    <property type="evidence" value="ECO:0007669"/>
    <property type="project" value="UniProtKB-KW"/>
</dbReference>
<dbReference type="Gene3D" id="3.30.160.60">
    <property type="entry name" value="Classic Zinc Finger"/>
    <property type="match status" value="1"/>
</dbReference>
<dbReference type="GO" id="GO:0030182">
    <property type="term" value="P:neuron differentiation"/>
    <property type="evidence" value="ECO:0007669"/>
    <property type="project" value="UniProtKB-ARBA"/>
</dbReference>
<keyword evidence="9" id="KW-0862">Zinc</keyword>
<dbReference type="SUPFAM" id="SSF57845">
    <property type="entry name" value="B-box zinc-binding domain"/>
    <property type="match status" value="1"/>
</dbReference>
<evidence type="ECO:0000259" key="12">
    <source>
        <dbReference type="PROSITE" id="PS50001"/>
    </source>
</evidence>
<dbReference type="InterPro" id="IPR011009">
    <property type="entry name" value="Kinase-like_dom_sf"/>
</dbReference>
<dbReference type="EnsemblMetazoa" id="G9646.1">
    <property type="protein sequence ID" value="G9646.1:cds"/>
    <property type="gene ID" value="G9646"/>
</dbReference>
<dbReference type="InterPro" id="IPR036860">
    <property type="entry name" value="SH2_dom_sf"/>
</dbReference>
<dbReference type="GO" id="GO:0008270">
    <property type="term" value="F:zinc ion binding"/>
    <property type="evidence" value="ECO:0007669"/>
    <property type="project" value="UniProtKB-KW"/>
</dbReference>
<dbReference type="InterPro" id="IPR000719">
    <property type="entry name" value="Prot_kinase_dom"/>
</dbReference>
<dbReference type="InterPro" id="IPR001245">
    <property type="entry name" value="Ser-Thr/Tyr_kinase_cat_dom"/>
</dbReference>
<dbReference type="InterPro" id="IPR050198">
    <property type="entry name" value="Non-receptor_tyrosine_kinases"/>
</dbReference>
<feature type="domain" description="B box-type" evidence="14">
    <location>
        <begin position="61"/>
        <end position="102"/>
    </location>
</feature>
<evidence type="ECO:0000313" key="16">
    <source>
        <dbReference type="Proteomes" id="UP000005408"/>
    </source>
</evidence>
<dbReference type="PROSITE" id="PS50011">
    <property type="entry name" value="PROTEIN_KINASE_DOM"/>
    <property type="match status" value="1"/>
</dbReference>
<comment type="subcellular location">
    <subcellularLocation>
        <location evidence="1">Endomembrane system</location>
    </subcellularLocation>
</comment>
<comment type="catalytic activity">
    <reaction evidence="8 11">
        <text>L-tyrosyl-[protein] + ATP = O-phospho-L-tyrosyl-[protein] + ADP + H(+)</text>
        <dbReference type="Rhea" id="RHEA:10596"/>
        <dbReference type="Rhea" id="RHEA-COMP:10136"/>
        <dbReference type="Rhea" id="RHEA-COMP:20101"/>
        <dbReference type="ChEBI" id="CHEBI:15378"/>
        <dbReference type="ChEBI" id="CHEBI:30616"/>
        <dbReference type="ChEBI" id="CHEBI:46858"/>
        <dbReference type="ChEBI" id="CHEBI:61978"/>
        <dbReference type="ChEBI" id="CHEBI:456216"/>
        <dbReference type="EC" id="2.7.10.2"/>
    </reaction>
</comment>
<feature type="domain" description="SH2" evidence="12">
    <location>
        <begin position="270"/>
        <end position="371"/>
    </location>
</feature>
<dbReference type="PROSITE" id="PS00109">
    <property type="entry name" value="PROTEIN_KINASE_TYR"/>
    <property type="match status" value="1"/>
</dbReference>
<protein>
    <recommendedName>
        <fullName evidence="11">Tyrosine-protein kinase</fullName>
        <ecNumber evidence="11">2.7.10.2</ecNumber>
    </recommendedName>
</protein>
<keyword evidence="16" id="KW-1185">Reference proteome</keyword>
<dbReference type="GO" id="GO:0050793">
    <property type="term" value="P:regulation of developmental process"/>
    <property type="evidence" value="ECO:0007669"/>
    <property type="project" value="UniProtKB-ARBA"/>
</dbReference>
<keyword evidence="3 11" id="KW-0547">Nucleotide-binding</keyword>
<accession>A0A8W8P045</accession>
<evidence type="ECO:0000313" key="15">
    <source>
        <dbReference type="EnsemblMetazoa" id="G9646.1:cds"/>
    </source>
</evidence>
<evidence type="ECO:0000256" key="6">
    <source>
        <dbReference type="ARBA" id="ARBA00023136"/>
    </source>
</evidence>
<keyword evidence="6" id="KW-0472">Membrane</keyword>
<dbReference type="GO" id="GO:0004715">
    <property type="term" value="F:non-membrane spanning protein tyrosine kinase activity"/>
    <property type="evidence" value="ECO:0007669"/>
    <property type="project" value="UniProtKB-EC"/>
</dbReference>
<dbReference type="SMART" id="SM00252">
    <property type="entry name" value="SH2"/>
    <property type="match status" value="1"/>
</dbReference>
<keyword evidence="9" id="KW-0863">Zinc-finger</keyword>
<comment type="similarity">
    <text evidence="11">Belongs to the protein kinase superfamily. Tyr protein kinase family.</text>
</comment>
<dbReference type="Gene3D" id="3.30.505.10">
    <property type="entry name" value="SH2 domain"/>
    <property type="match status" value="1"/>
</dbReference>
<dbReference type="GO" id="GO:0012505">
    <property type="term" value="C:endomembrane system"/>
    <property type="evidence" value="ECO:0007669"/>
    <property type="project" value="UniProtKB-SubCell"/>
</dbReference>
<proteinExistence type="inferred from homology"/>
<dbReference type="Pfam" id="PF00017">
    <property type="entry name" value="SH2"/>
    <property type="match status" value="1"/>
</dbReference>
<keyword evidence="5 11" id="KW-0067">ATP-binding</keyword>
<dbReference type="SUPFAM" id="SSF55550">
    <property type="entry name" value="SH2 domain"/>
    <property type="match status" value="1"/>
</dbReference>
<dbReference type="AlphaFoldDB" id="A0A8W8P045"/>
<dbReference type="SMART" id="SM00219">
    <property type="entry name" value="TyrKc"/>
    <property type="match status" value="1"/>
</dbReference>
<reference evidence="15" key="1">
    <citation type="submission" date="2022-08" db="UniProtKB">
        <authorList>
            <consortium name="EnsemblMetazoa"/>
        </authorList>
    </citation>
    <scope>IDENTIFICATION</scope>
    <source>
        <strain evidence="15">05x7-T-G4-1.051#20</strain>
    </source>
</reference>
<keyword evidence="10" id="KW-0727">SH2 domain</keyword>
<evidence type="ECO:0000256" key="3">
    <source>
        <dbReference type="ARBA" id="ARBA00022741"/>
    </source>
</evidence>
<evidence type="ECO:0000256" key="10">
    <source>
        <dbReference type="PROSITE-ProRule" id="PRU00191"/>
    </source>
</evidence>
<keyword evidence="7 11" id="KW-0829">Tyrosine-protein kinase</keyword>
<keyword evidence="4 11" id="KW-0418">Kinase</keyword>
<dbReference type="SMART" id="SM00336">
    <property type="entry name" value="BBOX"/>
    <property type="match status" value="2"/>
</dbReference>
<dbReference type="InterPro" id="IPR000315">
    <property type="entry name" value="Znf_B-box"/>
</dbReference>
<dbReference type="Pfam" id="PF00643">
    <property type="entry name" value="zf-B_box"/>
    <property type="match status" value="1"/>
</dbReference>
<keyword evidence="2 11" id="KW-0808">Transferase</keyword>
<evidence type="ECO:0000259" key="13">
    <source>
        <dbReference type="PROSITE" id="PS50011"/>
    </source>
</evidence>
<dbReference type="GO" id="GO:0048468">
    <property type="term" value="P:cell development"/>
    <property type="evidence" value="ECO:0007669"/>
    <property type="project" value="UniProtKB-ARBA"/>
</dbReference>
<evidence type="ECO:0000256" key="11">
    <source>
        <dbReference type="RuleBase" id="RU362096"/>
    </source>
</evidence>
<dbReference type="PROSITE" id="PS50001">
    <property type="entry name" value="SH2"/>
    <property type="match status" value="1"/>
</dbReference>
<dbReference type="PANTHER" id="PTHR24418">
    <property type="entry name" value="TYROSINE-PROTEIN KINASE"/>
    <property type="match status" value="1"/>
</dbReference>